<dbReference type="GO" id="GO:0044291">
    <property type="term" value="C:cell-cell contact zone"/>
    <property type="evidence" value="ECO:0007669"/>
    <property type="project" value="TreeGrafter"/>
</dbReference>
<dbReference type="PANTHER" id="PTHR37415">
    <property type="entry name" value="EFF-1A"/>
    <property type="match status" value="1"/>
</dbReference>
<evidence type="ECO:0000313" key="2">
    <source>
        <dbReference type="Proteomes" id="UP000887575"/>
    </source>
</evidence>
<organism evidence="2 3">
    <name type="scientific">Mesorhabditis belari</name>
    <dbReference type="NCBI Taxonomy" id="2138241"/>
    <lineage>
        <taxon>Eukaryota</taxon>
        <taxon>Metazoa</taxon>
        <taxon>Ecdysozoa</taxon>
        <taxon>Nematoda</taxon>
        <taxon>Chromadorea</taxon>
        <taxon>Rhabditida</taxon>
        <taxon>Rhabditina</taxon>
        <taxon>Rhabditomorpha</taxon>
        <taxon>Rhabditoidea</taxon>
        <taxon>Rhabditidae</taxon>
        <taxon>Mesorhabditinae</taxon>
        <taxon>Mesorhabditis</taxon>
    </lineage>
</organism>
<evidence type="ECO:0000256" key="1">
    <source>
        <dbReference type="SAM" id="Phobius"/>
    </source>
</evidence>
<keyword evidence="1" id="KW-0472">Membrane</keyword>
<evidence type="ECO:0000313" key="3">
    <source>
        <dbReference type="WBParaSite" id="MBELARI_LOCUS19699"/>
    </source>
</evidence>
<dbReference type="InterPro" id="IPR029213">
    <property type="entry name" value="Fusogen_EFF/AFF"/>
</dbReference>
<dbReference type="Gene3D" id="2.60.40.3980">
    <property type="entry name" value="Cell-cell fusogen EFF/AFF, domain 3"/>
    <property type="match status" value="1"/>
</dbReference>
<protein>
    <submittedName>
        <fullName evidence="3">Uncharacterized protein</fullName>
    </submittedName>
</protein>
<sequence length="531" mass="60258">MEGEIRTLDDLKGKMSNLTAIHLQLRLRDTACIELKSPNSSQHSYLHTIEFKALEQHYPVLNTYKFAIPRVSPSCKCDCPNGMNVCTPEKYHYKACSSGSFCQRTYHADQSSLGCVSSGNSAVCCAIRIDPFKEMKFTAVQIEQADTILVLHYRIFERRTGGRWRLAEDGEANKIIPISMNKGGESIELSRHLVDISVSGGRPAREILPGVYFVREGTHELRGGIQLNRPEETSLNKMGWFRKNTNEQWEVRRGEILLKSALHVKVNDCIKQNYSWTWNAEQYVDVVGTKETEFFDLGKPLTDYAWIREALFRDRVVKVDHKEGTTVSLYISTTSRPSIISHPSQFASFDGVFRLDQNSNRFLNLTFQDAKGTMIGKIYRDADEKETDMTFSVQTADSRVLRSPYFLIAVPAIDSRRFVCFHPSSDQGGKQCKWLEFNATEPAQVQIAHPWQTAQGDCVGCNERGFDALWVAIDPRRWLDGINTTTELVTMLIEVAIAVLGMLMVVMLFSKIIYPMCRCVIFMATPPTPKK</sequence>
<keyword evidence="2" id="KW-1185">Reference proteome</keyword>
<dbReference type="PANTHER" id="PTHR37415:SF1">
    <property type="entry name" value="CELL FUSION PROTEIN AFF-1"/>
    <property type="match status" value="1"/>
</dbReference>
<dbReference type="WBParaSite" id="MBELARI_LOCUS19699">
    <property type="protein sequence ID" value="MBELARI_LOCUS19699"/>
    <property type="gene ID" value="MBELARI_LOCUS19699"/>
</dbReference>
<feature type="transmembrane region" description="Helical" evidence="1">
    <location>
        <begin position="488"/>
        <end position="509"/>
    </location>
</feature>
<proteinExistence type="predicted"/>
<accession>A0AAF3J6R7</accession>
<dbReference type="Gene3D" id="2.60.98.60">
    <property type="entry name" value="Cell-cell fusogen EFF/AFF, domain 1"/>
    <property type="match status" value="2"/>
</dbReference>
<dbReference type="Proteomes" id="UP000887575">
    <property type="component" value="Unassembled WGS sequence"/>
</dbReference>
<dbReference type="GO" id="GO:0000768">
    <property type="term" value="P:syncytium formation by plasma membrane fusion"/>
    <property type="evidence" value="ECO:0007669"/>
    <property type="project" value="TreeGrafter"/>
</dbReference>
<keyword evidence="1" id="KW-1133">Transmembrane helix</keyword>
<keyword evidence="1" id="KW-0812">Transmembrane</keyword>
<name>A0AAF3J6R7_9BILA</name>
<dbReference type="InterPro" id="IPR043076">
    <property type="entry name" value="Fusogen_EFF/AFF_dom3"/>
</dbReference>
<reference evidence="3" key="1">
    <citation type="submission" date="2024-02" db="UniProtKB">
        <authorList>
            <consortium name="WormBaseParasite"/>
        </authorList>
    </citation>
    <scope>IDENTIFICATION</scope>
</reference>
<dbReference type="AlphaFoldDB" id="A0AAF3J6R7"/>
<dbReference type="Pfam" id="PF14884">
    <property type="entry name" value="EFF-AFF"/>
    <property type="match status" value="1"/>
</dbReference>